<dbReference type="EMBL" id="LAZR01004420">
    <property type="protein sequence ID" value="KKN08757.1"/>
    <property type="molecule type" value="Genomic_DNA"/>
</dbReference>
<name>A0A0F9N9Y0_9ZZZZ</name>
<comment type="caution">
    <text evidence="1">The sequence shown here is derived from an EMBL/GenBank/DDBJ whole genome shotgun (WGS) entry which is preliminary data.</text>
</comment>
<dbReference type="AlphaFoldDB" id="A0A0F9N9Y0"/>
<accession>A0A0F9N9Y0</accession>
<organism evidence="1">
    <name type="scientific">marine sediment metagenome</name>
    <dbReference type="NCBI Taxonomy" id="412755"/>
    <lineage>
        <taxon>unclassified sequences</taxon>
        <taxon>metagenomes</taxon>
        <taxon>ecological metagenomes</taxon>
    </lineage>
</organism>
<proteinExistence type="predicted"/>
<protein>
    <submittedName>
        <fullName evidence="1">Uncharacterized protein</fullName>
    </submittedName>
</protein>
<gene>
    <name evidence="1" type="ORF">LCGC14_1053500</name>
</gene>
<evidence type="ECO:0000313" key="1">
    <source>
        <dbReference type="EMBL" id="KKN08757.1"/>
    </source>
</evidence>
<sequence>MPWLKIFRALLIVSAWAKGALKDGKVSIYEGFDLAGKLADLLELPTEFTGPFFREFLDELKDDDLINMEDIKR</sequence>
<reference evidence="1" key="1">
    <citation type="journal article" date="2015" name="Nature">
        <title>Complex archaea that bridge the gap between prokaryotes and eukaryotes.</title>
        <authorList>
            <person name="Spang A."/>
            <person name="Saw J.H."/>
            <person name="Jorgensen S.L."/>
            <person name="Zaremba-Niedzwiedzka K."/>
            <person name="Martijn J."/>
            <person name="Lind A.E."/>
            <person name="van Eijk R."/>
            <person name="Schleper C."/>
            <person name="Guy L."/>
            <person name="Ettema T.J."/>
        </authorList>
    </citation>
    <scope>NUCLEOTIDE SEQUENCE</scope>
</reference>